<dbReference type="GO" id="GO:0046872">
    <property type="term" value="F:metal ion binding"/>
    <property type="evidence" value="ECO:0007669"/>
    <property type="project" value="UniProtKB-KW"/>
</dbReference>
<evidence type="ECO:0000256" key="8">
    <source>
        <dbReference type="ARBA" id="ARBA00023049"/>
    </source>
</evidence>
<evidence type="ECO:0000256" key="10">
    <source>
        <dbReference type="SAM" id="SignalP"/>
    </source>
</evidence>
<dbReference type="GO" id="GO:0016485">
    <property type="term" value="P:protein processing"/>
    <property type="evidence" value="ECO:0007669"/>
    <property type="project" value="TreeGrafter"/>
</dbReference>
<evidence type="ECO:0000259" key="12">
    <source>
        <dbReference type="Pfam" id="PF05649"/>
    </source>
</evidence>
<dbReference type="GO" id="GO:0004222">
    <property type="term" value="F:metalloendopeptidase activity"/>
    <property type="evidence" value="ECO:0007669"/>
    <property type="project" value="InterPro"/>
</dbReference>
<proteinExistence type="inferred from homology"/>
<keyword evidence="10" id="KW-0732">Signal</keyword>
<dbReference type="InterPro" id="IPR000718">
    <property type="entry name" value="Peptidase_M13"/>
</dbReference>
<sequence>MSAGNLLGILAACHFLALTWCHPLATNYTIDILRLAKAAHLKAYMQEEKHEACDNFYKFACGNWKRLHPARLHNTKTNYLEQLQVLYVRKSAEMLKSSMHSFDTSADRLLKHFFGSCTAQANDTQSELSALFKVIDFRGGWPDIRVPSWYQYEYDWLNTIAALKRRLGVDILIGLDVILDYKEENIHRLKIGAPNLPLGKRHHYLDAEYRDIRDQYVRDIAQKLRSYFPQQSVRWFEEVATQVLTIEQQLAKGLPHNPSLTLDQTTRERSVAVLKEAYGSYVDISRYLNLIFNDTLYVELYETPDDYLSNLVNVIKLTPKLQLANYTIWRALEFFDGARVPHHEQPDTWCVHQVQEFFPHQLESLFHRNYNSMQMINEVQSTWADIKRVFREALQASEELHWLTLETRQKAIVKLEAMELQFRGHHERELIQEVHGLSLRPDQFYTNFLNVLQWRTNKQLSKLLMAPELEDAVYKLPHYELTTNKIQIPITFLQARFFWDPAYPNALKYGTLGVLLAQQMLRGFDGLGRRYDRHGYQNNWWDRDSENAYSRRAQCFEEQYETFVEFQKRLVRDTNMLSRAVADNGALNIGYRAYQKWFKNSAETAHAYHRETLPLLDYSHNQLFYLAYAQLWCSDYPDSLEIFDYLPEEVRVNAALSNTQEFSNIYSCSSDNKLNKRHKSAHSSDTLSDPKSNNGIKSASSFHPIFQTEETVRQNKANIVRRSMKLSADPCTDFYEYACGNWEHTFMPQKQLEAQIDSDLLRLLDDPVQREDSALVRQAKEFYKSCVTVQSNQSQQHQQFLSEFIQQNGGFPAVPGSHWSVHHHNYDWVHEVGKLRRSYGLDVLIGLHISYNYANVHENSIYLGEPSMLIPPELCSKAGTKMVDIRDAAYEDIERGIAAHLKAWLALSSNESKRLAANILTFEYELCGSIEGSTPWDPDLQLYRANYSRKTLAEFSRLFGGKLDFNEYVRISFGQPVDKPVYMAAPNYYQQLIRTVEAYNISEVANYIMYRALSMLSFPVDDQLHRRSTYCLANTKQYLPAALGELYYRQYVNYDTKSQLLDMYVFLKNALKLSTKASWVTEGTRRVAERKIDNLAVFLPEYHDSMAYKIQLERNNYWHNLKQVLAQTQAHELERLQEGNLPHPRVIVQAYETRIKLRPVQQRIELGWAILQTPYYDPRYGHAVRFATLGPLLAQQLAAAFDDMHWSIGIMERDQWDSSTAWEYNNRSKCFNRQVTNYLQHNSSAEVQLIGSSAALNLAFHAYLMWLGLQEPHNEFARLAKETLPGLNFSNTALFFITYAQQHCRLDHHEKTQLMGKNERSMPRYSARQSHTSTESFLSQFFNVNMETTTNALLLLSLFVGSVHVQHSRRVYDSSMERGIQMSTSFAAGVSPTTNTERREEHKVRQSISKDMQRYMNLTVDPCDDFYEYACGNWFRYQTRHLRSGELGTAQQLVEANIREQLQRFLTQPTPSPHHPNAYNELSMANIRKVRDVYNACLTVNANGVERRKFLMKIVKDHGGLRQLPNSGWQHEYHWLQMLAALRRNFGLDILIGFDVDLNLLLKRGNSIYLGEPQLTIIPAEYCSAMATQMADVRDEVYEKIQQEIANNMRVWFGMERGEAERFAGDIVRFEFELCKHMREDETLPDTALHQQPGFTARGRVGQDRLRLQQPPGVGNARYPGIMLAELTAKMDNFIDFKLYVESIIEASYTEVVYLRSQTYLTHLVRTAKSYNRYTISGYIIYRALLELNQPPDEHATRRPQSCVKLMQRLFPQVLGEMYQHNVHRVDAQNDLEQIFRDLVKAFEQQLKVDWLDENDRRAARTKLSQYHMQFPDYQNVDLKDLHIQKGESFWQKFESVLRYNAAQQLNRIRGNDFGRNDGSVDAFEVRAEIAPRQQAVSVGLGLLQTPFYNYYYPRALKYALLGQRMARALLYAFDDEGWNKHPQATAPWNELTMSGYRNATECQRAQYSNYLYNQPQTFKNATQLRELISDSSALNVAFNAYLGWLELTDPKMRDLLLKETLPSMDFTNTQLFFIYFAQTRCFARQDEQPAMDFLPLTKHTPERWAVNGPLSNSEEFGKEFNCPVGTHMNSDDKCLVY</sequence>
<keyword evidence="13" id="KW-1185">Reference proteome</keyword>
<protein>
    <submittedName>
        <fullName evidence="14">Uncharacterized protein LOC115620290</fullName>
    </submittedName>
</protein>
<dbReference type="InterPro" id="IPR018497">
    <property type="entry name" value="Peptidase_M13_C"/>
</dbReference>
<evidence type="ECO:0000256" key="9">
    <source>
        <dbReference type="SAM" id="MobiDB-lite"/>
    </source>
</evidence>
<feature type="compositionally biased region" description="Polar residues" evidence="9">
    <location>
        <begin position="683"/>
        <end position="694"/>
    </location>
</feature>
<dbReference type="OrthoDB" id="7944999at2759"/>
<evidence type="ECO:0000256" key="5">
    <source>
        <dbReference type="ARBA" id="ARBA00022723"/>
    </source>
</evidence>
<evidence type="ECO:0000256" key="4">
    <source>
        <dbReference type="ARBA" id="ARBA00022670"/>
    </source>
</evidence>
<accession>A0A6J2T372</accession>
<dbReference type="RefSeq" id="XP_030369327.1">
    <property type="nucleotide sequence ID" value="XM_030513467.1"/>
</dbReference>
<dbReference type="GeneID" id="115620290"/>
<keyword evidence="8" id="KW-0482">Metalloprotease</keyword>
<feature type="signal peptide" evidence="10">
    <location>
        <begin position="1"/>
        <end position="21"/>
    </location>
</feature>
<comment type="subcellular location">
    <subcellularLocation>
        <location evidence="2">Cell membrane</location>
        <topology evidence="2">Single-pass type II membrane protein</topology>
    </subcellularLocation>
</comment>
<keyword evidence="5" id="KW-0479">Metal-binding</keyword>
<evidence type="ECO:0000313" key="14">
    <source>
        <dbReference type="RefSeq" id="XP_030369327.1"/>
    </source>
</evidence>
<dbReference type="Proteomes" id="UP000504634">
    <property type="component" value="Unplaced"/>
</dbReference>
<feature type="domain" description="Peptidase M13 C-terminal" evidence="11">
    <location>
        <begin position="479"/>
        <end position="679"/>
    </location>
</feature>
<evidence type="ECO:0000256" key="2">
    <source>
        <dbReference type="ARBA" id="ARBA00004401"/>
    </source>
</evidence>
<dbReference type="PROSITE" id="PS51885">
    <property type="entry name" value="NEPRILYSIN"/>
    <property type="match status" value="2"/>
</dbReference>
<evidence type="ECO:0000256" key="1">
    <source>
        <dbReference type="ARBA" id="ARBA00001947"/>
    </source>
</evidence>
<reference evidence="14" key="1">
    <citation type="submission" date="2025-08" db="UniProtKB">
        <authorList>
            <consortium name="RefSeq"/>
        </authorList>
    </citation>
    <scope>IDENTIFICATION</scope>
    <source>
        <strain evidence="14">11010-0011.00</strain>
        <tissue evidence="14">Whole body</tissue>
    </source>
</reference>
<feature type="domain" description="Peptidase M13 N-terminal" evidence="12">
    <location>
        <begin position="730"/>
        <end position="1097"/>
    </location>
</feature>
<dbReference type="PANTHER" id="PTHR11733:SF238">
    <property type="entry name" value="FI07649P-RELATED"/>
    <property type="match status" value="1"/>
</dbReference>
<name>A0A6J2T372_DROLE</name>
<comment type="cofactor">
    <cofactor evidence="1">
        <name>Zn(2+)</name>
        <dbReference type="ChEBI" id="CHEBI:29105"/>
    </cofactor>
</comment>
<dbReference type="GO" id="GO:0005886">
    <property type="term" value="C:plasma membrane"/>
    <property type="evidence" value="ECO:0007669"/>
    <property type="project" value="UniProtKB-SubCell"/>
</dbReference>
<evidence type="ECO:0000256" key="3">
    <source>
        <dbReference type="ARBA" id="ARBA00007357"/>
    </source>
</evidence>
<dbReference type="SUPFAM" id="SSF55486">
    <property type="entry name" value="Metalloproteases ('zincins'), catalytic domain"/>
    <property type="match status" value="3"/>
</dbReference>
<dbReference type="Gene3D" id="3.40.390.10">
    <property type="entry name" value="Collagenase (Catalytic Domain)"/>
    <property type="match status" value="3"/>
</dbReference>
<dbReference type="Pfam" id="PF01431">
    <property type="entry name" value="Peptidase_M13"/>
    <property type="match status" value="3"/>
</dbReference>
<comment type="similarity">
    <text evidence="3">Belongs to the peptidase M13 family.</text>
</comment>
<dbReference type="InterPro" id="IPR024079">
    <property type="entry name" value="MetalloPept_cat_dom_sf"/>
</dbReference>
<gene>
    <name evidence="14" type="primary">LOC115620290</name>
</gene>
<feature type="region of interest" description="Disordered" evidence="9">
    <location>
        <begin position="672"/>
        <end position="694"/>
    </location>
</feature>
<dbReference type="PANTHER" id="PTHR11733">
    <property type="entry name" value="ZINC METALLOPROTEASE FAMILY M13 NEPRILYSIN-RELATED"/>
    <property type="match status" value="1"/>
</dbReference>
<feature type="domain" description="Peptidase M13 C-terminal" evidence="11">
    <location>
        <begin position="1163"/>
        <end position="1345"/>
    </location>
</feature>
<feature type="domain" description="Peptidase M13 N-terminal" evidence="12">
    <location>
        <begin position="1422"/>
        <end position="1828"/>
    </location>
</feature>
<evidence type="ECO:0000256" key="6">
    <source>
        <dbReference type="ARBA" id="ARBA00022801"/>
    </source>
</evidence>
<keyword evidence="6" id="KW-0378">Hydrolase</keyword>
<keyword evidence="7" id="KW-0862">Zinc</keyword>
<dbReference type="InterPro" id="IPR008753">
    <property type="entry name" value="Peptidase_M13_N"/>
</dbReference>
<feature type="chain" id="PRO_5026759713" evidence="10">
    <location>
        <begin position="22"/>
        <end position="2098"/>
    </location>
</feature>
<feature type="domain" description="Peptidase M13 C-terminal" evidence="11">
    <location>
        <begin position="1892"/>
        <end position="2095"/>
    </location>
</feature>
<dbReference type="CDD" id="cd08662">
    <property type="entry name" value="M13"/>
    <property type="match status" value="3"/>
</dbReference>
<dbReference type="Gene3D" id="1.10.1380.10">
    <property type="entry name" value="Neutral endopeptidase , domain2"/>
    <property type="match status" value="3"/>
</dbReference>
<feature type="domain" description="Peptidase M13 N-terminal" evidence="12">
    <location>
        <begin position="53"/>
        <end position="421"/>
    </location>
</feature>
<dbReference type="InterPro" id="IPR042089">
    <property type="entry name" value="Peptidase_M13_dom_2"/>
</dbReference>
<keyword evidence="4" id="KW-0645">Protease</keyword>
<evidence type="ECO:0000256" key="7">
    <source>
        <dbReference type="ARBA" id="ARBA00022833"/>
    </source>
</evidence>
<evidence type="ECO:0000259" key="11">
    <source>
        <dbReference type="Pfam" id="PF01431"/>
    </source>
</evidence>
<dbReference type="Pfam" id="PF05649">
    <property type="entry name" value="Peptidase_M13_N"/>
    <property type="match status" value="3"/>
</dbReference>
<evidence type="ECO:0000313" key="13">
    <source>
        <dbReference type="Proteomes" id="UP000504634"/>
    </source>
</evidence>
<organism evidence="13 14">
    <name type="scientific">Drosophila lebanonensis</name>
    <name type="common">Fruit fly</name>
    <name type="synonym">Scaptodrosophila lebanonensis</name>
    <dbReference type="NCBI Taxonomy" id="7225"/>
    <lineage>
        <taxon>Eukaryota</taxon>
        <taxon>Metazoa</taxon>
        <taxon>Ecdysozoa</taxon>
        <taxon>Arthropoda</taxon>
        <taxon>Hexapoda</taxon>
        <taxon>Insecta</taxon>
        <taxon>Pterygota</taxon>
        <taxon>Neoptera</taxon>
        <taxon>Endopterygota</taxon>
        <taxon>Diptera</taxon>
        <taxon>Brachycera</taxon>
        <taxon>Muscomorpha</taxon>
        <taxon>Ephydroidea</taxon>
        <taxon>Drosophilidae</taxon>
        <taxon>Scaptodrosophila</taxon>
    </lineage>
</organism>